<keyword evidence="3" id="KW-1185">Reference proteome</keyword>
<sequence length="287" mass="31434">MASPPLAPSPSAPPQLPASTPLPRRLSSFSPSRPSSTSLLHGRRPSGQQATTSCLPSPCHGAATAPPPHLLEELPNRRSSLHCLLQAPATTGSAPGPPSFAVPRPLLADFAERRLWLHLDIKQRQPLQIDARALLSTAARHQRRYLPNVRQISPTTSSSMSPKVSLHFRSPFHSIVCCVPSSIHFFAMRMMPVRTVLFSNPSPAVELWILSYWSLEAPTFCPLQAATRPHSMYSLNHSKEPSLMVMPCGMASPLSGVNSFRHRASPLLGPSVLEDETDDDHFYDGRR</sequence>
<evidence type="ECO:0000313" key="2">
    <source>
        <dbReference type="EMBL" id="WVZ51191.1"/>
    </source>
</evidence>
<proteinExistence type="predicted"/>
<feature type="compositionally biased region" description="Low complexity" evidence="1">
    <location>
        <begin position="17"/>
        <end position="40"/>
    </location>
</feature>
<evidence type="ECO:0000256" key="1">
    <source>
        <dbReference type="SAM" id="MobiDB-lite"/>
    </source>
</evidence>
<gene>
    <name evidence="2" type="ORF">U9M48_002354</name>
</gene>
<feature type="compositionally biased region" description="Polar residues" evidence="1">
    <location>
        <begin position="46"/>
        <end position="55"/>
    </location>
</feature>
<dbReference type="Proteomes" id="UP001341281">
    <property type="component" value="Chromosome 01"/>
</dbReference>
<protein>
    <submittedName>
        <fullName evidence="2">Uncharacterized protein</fullName>
    </submittedName>
</protein>
<reference evidence="2 3" key="1">
    <citation type="submission" date="2024-02" db="EMBL/GenBank/DDBJ databases">
        <title>High-quality chromosome-scale genome assembly of Pensacola bahiagrass (Paspalum notatum Flugge var. saurae).</title>
        <authorList>
            <person name="Vega J.M."/>
            <person name="Podio M."/>
            <person name="Orjuela J."/>
            <person name="Siena L.A."/>
            <person name="Pessino S.C."/>
            <person name="Combes M.C."/>
            <person name="Mariac C."/>
            <person name="Albertini E."/>
            <person name="Pupilli F."/>
            <person name="Ortiz J.P.A."/>
            <person name="Leblanc O."/>
        </authorList>
    </citation>
    <scope>NUCLEOTIDE SEQUENCE [LARGE SCALE GENOMIC DNA]</scope>
    <source>
        <strain evidence="2">R1</strain>
        <tissue evidence="2">Leaf</tissue>
    </source>
</reference>
<name>A0AAQ3PJN7_PASNO</name>
<feature type="region of interest" description="Disordered" evidence="1">
    <location>
        <begin position="1"/>
        <end position="69"/>
    </location>
</feature>
<evidence type="ECO:0000313" key="3">
    <source>
        <dbReference type="Proteomes" id="UP001341281"/>
    </source>
</evidence>
<accession>A0AAQ3PJN7</accession>
<dbReference type="EMBL" id="CP144745">
    <property type="protein sequence ID" value="WVZ51191.1"/>
    <property type="molecule type" value="Genomic_DNA"/>
</dbReference>
<dbReference type="AlphaFoldDB" id="A0AAQ3PJN7"/>
<feature type="compositionally biased region" description="Pro residues" evidence="1">
    <location>
        <begin position="1"/>
        <end position="16"/>
    </location>
</feature>
<organism evidence="2 3">
    <name type="scientific">Paspalum notatum var. saurae</name>
    <dbReference type="NCBI Taxonomy" id="547442"/>
    <lineage>
        <taxon>Eukaryota</taxon>
        <taxon>Viridiplantae</taxon>
        <taxon>Streptophyta</taxon>
        <taxon>Embryophyta</taxon>
        <taxon>Tracheophyta</taxon>
        <taxon>Spermatophyta</taxon>
        <taxon>Magnoliopsida</taxon>
        <taxon>Liliopsida</taxon>
        <taxon>Poales</taxon>
        <taxon>Poaceae</taxon>
        <taxon>PACMAD clade</taxon>
        <taxon>Panicoideae</taxon>
        <taxon>Andropogonodae</taxon>
        <taxon>Paspaleae</taxon>
        <taxon>Paspalinae</taxon>
        <taxon>Paspalum</taxon>
    </lineage>
</organism>